<dbReference type="RefSeq" id="WP_168520684.1">
    <property type="nucleotide sequence ID" value="NZ_CALYLA010000014.1"/>
</dbReference>
<dbReference type="PANTHER" id="PTHR43179">
    <property type="entry name" value="RHAMNOSYLTRANSFERASE WBBL"/>
    <property type="match status" value="1"/>
</dbReference>
<reference evidence="1" key="1">
    <citation type="submission" date="2022-06" db="EMBL/GenBank/DDBJ databases">
        <authorList>
            <person name="Goudenege D."/>
            <person name="Le Roux F."/>
        </authorList>
    </citation>
    <scope>NUCLEOTIDE SEQUENCE</scope>
    <source>
        <strain evidence="1">12-063</strain>
    </source>
</reference>
<organism evidence="1 2">
    <name type="scientific">Vibrio aestuarianus</name>
    <dbReference type="NCBI Taxonomy" id="28171"/>
    <lineage>
        <taxon>Bacteria</taxon>
        <taxon>Pseudomonadati</taxon>
        <taxon>Pseudomonadota</taxon>
        <taxon>Gammaproteobacteria</taxon>
        <taxon>Vibrionales</taxon>
        <taxon>Vibrionaceae</taxon>
        <taxon>Vibrio</taxon>
    </lineage>
</organism>
<dbReference type="SUPFAM" id="SSF53448">
    <property type="entry name" value="Nucleotide-diphospho-sugar transferases"/>
    <property type="match status" value="1"/>
</dbReference>
<sequence length="256" mass="29947">MSDIYISIVSHGNDLDIINNTNLVEVNGLENVTVIIRDNITSDKLKEYCVDKGFIYNASSETLGFGANNNINFKVASELGMRKSDWFILFNPDLDISAVMIKKLSETFQNQSEQIFAINLFFDAHFSKMEYSLRKFPNFFSFVNILKKKSLTDTYDKSTLPDRSIVDWAAGSFLVFQADLYKKLNGFDENYFMYFEDVDICFRARKYYDQNVVYLSNIKAIHQGGYQNRKIFSKHFRWYFSSLLRFLFKSTFGFKK</sequence>
<keyword evidence="2" id="KW-1185">Reference proteome</keyword>
<gene>
    <name evidence="1" type="ORF">VAE063_880037</name>
</gene>
<dbReference type="EMBL" id="CALYLK010000128">
    <property type="protein sequence ID" value="CAH8209424.1"/>
    <property type="molecule type" value="Genomic_DNA"/>
</dbReference>
<dbReference type="InterPro" id="IPR029044">
    <property type="entry name" value="Nucleotide-diphossugar_trans"/>
</dbReference>
<name>A0ABM9FLI2_9VIBR</name>
<evidence type="ECO:0000313" key="1">
    <source>
        <dbReference type="EMBL" id="CAH8209424.1"/>
    </source>
</evidence>
<protein>
    <submittedName>
        <fullName evidence="1">Glycosyltransferase family 2 protein</fullName>
    </submittedName>
</protein>
<dbReference type="Gene3D" id="3.90.550.10">
    <property type="entry name" value="Spore Coat Polysaccharide Biosynthesis Protein SpsA, Chain A"/>
    <property type="match status" value="1"/>
</dbReference>
<dbReference type="PANTHER" id="PTHR43179:SF7">
    <property type="entry name" value="RHAMNOSYLTRANSFERASE WBBL"/>
    <property type="match status" value="1"/>
</dbReference>
<dbReference type="Proteomes" id="UP001152658">
    <property type="component" value="Unassembled WGS sequence"/>
</dbReference>
<comment type="caution">
    <text evidence="1">The sequence shown here is derived from an EMBL/GenBank/DDBJ whole genome shotgun (WGS) entry which is preliminary data.</text>
</comment>
<proteinExistence type="predicted"/>
<accession>A0ABM9FLI2</accession>
<evidence type="ECO:0000313" key="2">
    <source>
        <dbReference type="Proteomes" id="UP001152658"/>
    </source>
</evidence>